<evidence type="ECO:0000313" key="1">
    <source>
        <dbReference type="EMBL" id="GMI90175.1"/>
    </source>
</evidence>
<gene>
    <name evidence="1" type="ORF">HRI_002686800</name>
</gene>
<dbReference type="AlphaFoldDB" id="A0A9W7I9P5"/>
<dbReference type="OrthoDB" id="1001961at2759"/>
<dbReference type="EMBL" id="BSYR01000024">
    <property type="protein sequence ID" value="GMI90175.1"/>
    <property type="molecule type" value="Genomic_DNA"/>
</dbReference>
<sequence length="241" mass="27565">MSCFLLPKTFCKELENILASFWWRNSKEKRGIHWCSWTELCKLKNFGGLGFRDLAKFNVALLAKQGWRLVTSPSSLIGRLFWAKYFPSSDFMKARLGSNPSLIWRSVWSARGLLKKRIRWKVGCGRMVSVWNDYWLPGPVPKKVSSLQTLDVQWVADLIDEASGGWMTDLVMTTFSSSEALEILSISLPMGAQPDTKVWYGEHSGIYSVRSGYRLLMHSDLSPSQESTLLRKIWQSNCPTK</sequence>
<protein>
    <recommendedName>
        <fullName evidence="3">Reverse transcriptase zinc-binding domain-containing protein</fullName>
    </recommendedName>
</protein>
<comment type="caution">
    <text evidence="1">The sequence shown here is derived from an EMBL/GenBank/DDBJ whole genome shotgun (WGS) entry which is preliminary data.</text>
</comment>
<evidence type="ECO:0008006" key="3">
    <source>
        <dbReference type="Google" id="ProtNLM"/>
    </source>
</evidence>
<accession>A0A9W7I9P5</accession>
<proteinExistence type="predicted"/>
<reference evidence="1" key="1">
    <citation type="submission" date="2023-05" db="EMBL/GenBank/DDBJ databases">
        <title>Genome and transcriptome analyses reveal genes involved in the formation of fine ridges on petal epidermal cells in Hibiscus trionum.</title>
        <authorList>
            <person name="Koshimizu S."/>
            <person name="Masuda S."/>
            <person name="Ishii T."/>
            <person name="Shirasu K."/>
            <person name="Hoshino A."/>
            <person name="Arita M."/>
        </authorList>
    </citation>
    <scope>NUCLEOTIDE SEQUENCE</scope>
    <source>
        <strain evidence="1">Hamamatsu line</strain>
    </source>
</reference>
<evidence type="ECO:0000313" key="2">
    <source>
        <dbReference type="Proteomes" id="UP001165190"/>
    </source>
</evidence>
<organism evidence="1 2">
    <name type="scientific">Hibiscus trionum</name>
    <name type="common">Flower of an hour</name>
    <dbReference type="NCBI Taxonomy" id="183268"/>
    <lineage>
        <taxon>Eukaryota</taxon>
        <taxon>Viridiplantae</taxon>
        <taxon>Streptophyta</taxon>
        <taxon>Embryophyta</taxon>
        <taxon>Tracheophyta</taxon>
        <taxon>Spermatophyta</taxon>
        <taxon>Magnoliopsida</taxon>
        <taxon>eudicotyledons</taxon>
        <taxon>Gunneridae</taxon>
        <taxon>Pentapetalae</taxon>
        <taxon>rosids</taxon>
        <taxon>malvids</taxon>
        <taxon>Malvales</taxon>
        <taxon>Malvaceae</taxon>
        <taxon>Malvoideae</taxon>
        <taxon>Hibiscus</taxon>
    </lineage>
</organism>
<name>A0A9W7I9P5_HIBTR</name>
<dbReference type="PANTHER" id="PTHR33116:SF86">
    <property type="entry name" value="REVERSE TRANSCRIPTASE DOMAIN-CONTAINING PROTEIN"/>
    <property type="match status" value="1"/>
</dbReference>
<dbReference type="PANTHER" id="PTHR33116">
    <property type="entry name" value="REVERSE TRANSCRIPTASE ZINC-BINDING DOMAIN-CONTAINING PROTEIN-RELATED-RELATED"/>
    <property type="match status" value="1"/>
</dbReference>
<keyword evidence="2" id="KW-1185">Reference proteome</keyword>
<dbReference type="Proteomes" id="UP001165190">
    <property type="component" value="Unassembled WGS sequence"/>
</dbReference>